<dbReference type="CDD" id="cd03801">
    <property type="entry name" value="GT4_PimA-like"/>
    <property type="match status" value="1"/>
</dbReference>
<dbReference type="InterPro" id="IPR001296">
    <property type="entry name" value="Glyco_trans_1"/>
</dbReference>
<accession>A0A1Q9H227</accession>
<dbReference type="SUPFAM" id="SSF53756">
    <property type="entry name" value="UDP-Glycosyltransferase/glycogen phosphorylase"/>
    <property type="match status" value="1"/>
</dbReference>
<evidence type="ECO:0000313" key="4">
    <source>
        <dbReference type="EMBL" id="QOD56671.1"/>
    </source>
</evidence>
<dbReference type="GO" id="GO:1901135">
    <property type="term" value="P:carbohydrate derivative metabolic process"/>
    <property type="evidence" value="ECO:0007669"/>
    <property type="project" value="UniProtKB-ARBA"/>
</dbReference>
<feature type="domain" description="Glycosyl transferase family 1" evidence="1">
    <location>
        <begin position="173"/>
        <end position="334"/>
    </location>
</feature>
<keyword evidence="3" id="KW-0328">Glycosyltransferase</keyword>
<dbReference type="RefSeq" id="WP_044174023.1">
    <property type="nucleotide sequence ID" value="NZ_AP018045.1"/>
</dbReference>
<organism evidence="4 6">
    <name type="scientific">Photobacterium damsela subsp. piscicida</name>
    <name type="common">Pasteurella piscicida</name>
    <dbReference type="NCBI Taxonomy" id="38294"/>
    <lineage>
        <taxon>Bacteria</taxon>
        <taxon>Pseudomonadati</taxon>
        <taxon>Pseudomonadota</taxon>
        <taxon>Gammaproteobacteria</taxon>
        <taxon>Vibrionales</taxon>
        <taxon>Vibrionaceae</taxon>
        <taxon>Photobacterium</taxon>
    </lineage>
</organism>
<dbReference type="AlphaFoldDB" id="A0A1Q9H227"/>
<dbReference type="Pfam" id="PF00534">
    <property type="entry name" value="Glycos_transf_1"/>
    <property type="match status" value="1"/>
</dbReference>
<gene>
    <name evidence="4" type="ORF">IC627_00835</name>
    <name evidence="3" type="ORF">PDPUS_1_03080</name>
</gene>
<dbReference type="InterPro" id="IPR028098">
    <property type="entry name" value="Glyco_trans_4-like_N"/>
</dbReference>
<reference evidence="5" key="2">
    <citation type="submission" date="2017-05" db="EMBL/GenBank/DDBJ databases">
        <title>Whole genome sequence of fish pathogenic bacteria, Photobacterium damselae subsp. piscicida, strain 91-197, isolated from hybrid striped bass (Morone sp.) in USA.</title>
        <authorList>
            <person name="Teru Y."/>
            <person name="Hikima J."/>
            <person name="Kono T."/>
            <person name="Sakai M."/>
            <person name="Takano T."/>
            <person name="Hawke J.P."/>
            <person name="Takeyama H."/>
            <person name="Aoki T."/>
        </authorList>
    </citation>
    <scope>NUCLEOTIDE SEQUENCE [LARGE SCALE GENOMIC DNA]</scope>
    <source>
        <strain evidence="5">91-197</strain>
    </source>
</reference>
<dbReference type="Pfam" id="PF13439">
    <property type="entry name" value="Glyco_transf_4"/>
    <property type="match status" value="1"/>
</dbReference>
<dbReference type="Proteomes" id="UP000218676">
    <property type="component" value="Chromosome 1"/>
</dbReference>
<dbReference type="Gene3D" id="3.40.50.2000">
    <property type="entry name" value="Glycogen Phosphorylase B"/>
    <property type="match status" value="2"/>
</dbReference>
<evidence type="ECO:0000259" key="2">
    <source>
        <dbReference type="Pfam" id="PF13439"/>
    </source>
</evidence>
<evidence type="ECO:0000313" key="3">
    <source>
        <dbReference type="EMBL" id="BAX54454.1"/>
    </source>
</evidence>
<proteinExistence type="predicted"/>
<keyword evidence="4" id="KW-0808">Transferase</keyword>
<name>A0A1Q9H227_PHODP</name>
<dbReference type="Proteomes" id="UP000516656">
    <property type="component" value="Chromosome 1"/>
</dbReference>
<dbReference type="EMBL" id="AP018045">
    <property type="protein sequence ID" value="BAX54454.1"/>
    <property type="molecule type" value="Genomic_DNA"/>
</dbReference>
<dbReference type="GO" id="GO:0016757">
    <property type="term" value="F:glycosyltransferase activity"/>
    <property type="evidence" value="ECO:0007669"/>
    <property type="project" value="UniProtKB-KW"/>
</dbReference>
<dbReference type="EMBL" id="CP061854">
    <property type="protein sequence ID" value="QOD56671.1"/>
    <property type="molecule type" value="Genomic_DNA"/>
</dbReference>
<evidence type="ECO:0000259" key="1">
    <source>
        <dbReference type="Pfam" id="PF00534"/>
    </source>
</evidence>
<evidence type="ECO:0000313" key="6">
    <source>
        <dbReference type="Proteomes" id="UP000516656"/>
    </source>
</evidence>
<dbReference type="PANTHER" id="PTHR12526">
    <property type="entry name" value="GLYCOSYLTRANSFERASE"/>
    <property type="match status" value="1"/>
</dbReference>
<feature type="domain" description="Glycosyltransferase subfamily 4-like N-terminal" evidence="2">
    <location>
        <begin position="25"/>
        <end position="162"/>
    </location>
</feature>
<reference evidence="3" key="1">
    <citation type="journal article" date="2017" name="Genome Announc.">
        <title>Whole-Genome Sequence of Photobacterium damselae subsp. piscicida Strain 91-197, Isolated from Hybrid Striped Bass (Morone sp.) in the United States.</title>
        <authorList>
            <person name="Teru Y."/>
            <person name="Hikima J."/>
            <person name="Kono T."/>
            <person name="Sakai M."/>
            <person name="Takano T."/>
            <person name="Hawke J.P."/>
            <person name="Takeyama H."/>
            <person name="Aoki T."/>
        </authorList>
    </citation>
    <scope>NUCLEOTIDE SEQUENCE</scope>
    <source>
        <strain evidence="3">91-197</strain>
    </source>
</reference>
<protein>
    <submittedName>
        <fullName evidence="3">GDP-mannose-dependent alpha-(1-6)-phosphatidylinositol mannosyltransferase</fullName>
    </submittedName>
    <submittedName>
        <fullName evidence="4">Glycosyltransferase family 4 protein</fullName>
    </submittedName>
</protein>
<reference evidence="4 6" key="3">
    <citation type="submission" date="2020-09" db="EMBL/GenBank/DDBJ databases">
        <title>Complete, closed and curated genome sequences of Photobacterium damselae subsp. piscicida isolates from Australia indicate localised evolution and additional plasmid-borne pathogenicity mechanisms.</title>
        <authorList>
            <person name="Baseggio L."/>
            <person name="Silayeva O."/>
            <person name="Buller N."/>
            <person name="Landos M."/>
            <person name="Engelstaedter J."/>
            <person name="Barnes A.C."/>
        </authorList>
    </citation>
    <scope>NUCLEOTIDE SEQUENCE [LARGE SCALE GENOMIC DNA]</scope>
    <source>
        <strain evidence="4 6">AS-16-0540-1</strain>
    </source>
</reference>
<evidence type="ECO:0000313" key="5">
    <source>
        <dbReference type="Proteomes" id="UP000218676"/>
    </source>
</evidence>
<dbReference type="PANTHER" id="PTHR12526:SF630">
    <property type="entry name" value="GLYCOSYLTRANSFERASE"/>
    <property type="match status" value="1"/>
</dbReference>
<sequence length="360" mass="40169">MKILIASSYQHAWNSVRPEAEMFIEMVKQGHEVTIATQGDADYVARFRDCGVKVIDCYPSKKICPKTIKTLHHELKNGNYDICYGFNSKTIPNLAFASIGTKAKLVTYRGTTGGLYRHDPSAYLTHLHPKVEGIICVSNAVRDDVRKHVWHNKDQVVTIYKGHQLAWYQVPQTERSEFGLTDDHIIAVCAAHVRPSKGISVLIEATHHINNPNFHLLLVGSGFEPHFDEIKQSPMAERIHLIGHRQDVPSIMAMADFQIQPSISGEGLPRTIIEAMANGTTSVVTTTGGSPELVDDGQTGFVVPTGDAQAFAEAMNKLINDKTKIEQFSIAAKEKLDREFNATMTVKHHIEFFEQLLNKQ</sequence>